<evidence type="ECO:0000256" key="1">
    <source>
        <dbReference type="ARBA" id="ARBA00022723"/>
    </source>
</evidence>
<evidence type="ECO:0000256" key="4">
    <source>
        <dbReference type="SAM" id="MobiDB-lite"/>
    </source>
</evidence>
<feature type="compositionally biased region" description="Basic and acidic residues" evidence="4">
    <location>
        <begin position="127"/>
        <end position="146"/>
    </location>
</feature>
<dbReference type="InParanoid" id="H2Y024"/>
<evidence type="ECO:0000313" key="5">
    <source>
        <dbReference type="Ensembl" id="ENSCINP00000035258.1"/>
    </source>
</evidence>
<reference evidence="5" key="4">
    <citation type="submission" date="2025-09" db="UniProtKB">
        <authorList>
            <consortium name="Ensembl"/>
        </authorList>
    </citation>
    <scope>IDENTIFICATION</scope>
</reference>
<dbReference type="PANTHER" id="PTHR12522">
    <property type="entry name" value="ZINC-FINGER PROTEIN NOLZ1-RELATED"/>
    <property type="match status" value="1"/>
</dbReference>
<dbReference type="HOGENOM" id="CLU_1187299_0_0_1"/>
<dbReference type="EMBL" id="EAAA01001073">
    <property type="status" value="NOT_ANNOTATED_CDS"/>
    <property type="molecule type" value="Genomic_DNA"/>
</dbReference>
<protein>
    <recommendedName>
        <fullName evidence="7">Zinc finger protein</fullName>
    </recommendedName>
</protein>
<keyword evidence="2" id="KW-0863">Zinc-finger</keyword>
<evidence type="ECO:0000313" key="6">
    <source>
        <dbReference type="Proteomes" id="UP000008144"/>
    </source>
</evidence>
<dbReference type="Proteomes" id="UP000008144">
    <property type="component" value="Chromosome 13"/>
</dbReference>
<dbReference type="InterPro" id="IPR051520">
    <property type="entry name" value="Elbow/Noc_ZnFinger"/>
</dbReference>
<feature type="compositionally biased region" description="Polar residues" evidence="4">
    <location>
        <begin position="186"/>
        <end position="210"/>
    </location>
</feature>
<keyword evidence="1" id="KW-0479">Metal-binding</keyword>
<dbReference type="AlphaFoldDB" id="H2Y024"/>
<feature type="region of interest" description="Disordered" evidence="4">
    <location>
        <begin position="1"/>
        <end position="26"/>
    </location>
</feature>
<evidence type="ECO:0008006" key="7">
    <source>
        <dbReference type="Google" id="ProtNLM"/>
    </source>
</evidence>
<keyword evidence="6" id="KW-1185">Reference proteome</keyword>
<dbReference type="GeneTree" id="ENSGT00390000014618"/>
<evidence type="ECO:0000256" key="3">
    <source>
        <dbReference type="ARBA" id="ARBA00022833"/>
    </source>
</evidence>
<reference evidence="5" key="2">
    <citation type="journal article" date="2008" name="Genome Biol.">
        <title>Improved genome assembly and evidence-based global gene model set for the chordate Ciona intestinalis: new insight into intron and operon populations.</title>
        <authorList>
            <person name="Satou Y."/>
            <person name="Mineta K."/>
            <person name="Ogasawara M."/>
            <person name="Sasakura Y."/>
            <person name="Shoguchi E."/>
            <person name="Ueno K."/>
            <person name="Yamada L."/>
            <person name="Matsumoto J."/>
            <person name="Wasserscheid J."/>
            <person name="Dewar K."/>
            <person name="Wiley G.B."/>
            <person name="Macmil S.L."/>
            <person name="Roe B.A."/>
            <person name="Zeller R.W."/>
            <person name="Hastings K.E."/>
            <person name="Lemaire P."/>
            <person name="Lindquist E."/>
            <person name="Endo T."/>
            <person name="Hotta K."/>
            <person name="Inaba K."/>
        </authorList>
    </citation>
    <scope>NUCLEOTIDE SEQUENCE [LARGE SCALE GENOMIC DNA]</scope>
    <source>
        <strain evidence="5">wild type</strain>
    </source>
</reference>
<accession>H2Y024</accession>
<feature type="region of interest" description="Disordered" evidence="4">
    <location>
        <begin position="50"/>
        <end position="210"/>
    </location>
</feature>
<dbReference type="GO" id="GO:0008270">
    <property type="term" value="F:zinc ion binding"/>
    <property type="evidence" value="ECO:0007669"/>
    <property type="project" value="UniProtKB-KW"/>
</dbReference>
<sequence length="234" mass="25496">MTNRSLQYLRSEYIQPPPGSPTVDAKQSPLALLAQTCSAIGKDAKLGTKIFTTDPKKSPPAGKVVVTSSRTSPAMASSPKQVPSPHLPYNQQAVKREKSPTNHTSPPAKKARISTDSSKPNYVITRDVTKVDDAKPIHSPQMEKYRHQQSSKRRHTTSRSSHDDDTKKQDTSSTKSPHTHSPYSRGITSNCVCPTSATDPRNVTGTSPQSFDPYCMGCRGPHITGNPCFDLKSP</sequence>
<feature type="compositionally biased region" description="Polar residues" evidence="4">
    <location>
        <begin position="66"/>
        <end position="81"/>
    </location>
</feature>
<dbReference type="Ensembl" id="ENSCINT00000037138.1">
    <property type="protein sequence ID" value="ENSCINP00000035258.1"/>
    <property type="gene ID" value="ENSCING00000023630.1"/>
</dbReference>
<proteinExistence type="predicted"/>
<reference evidence="6" key="1">
    <citation type="journal article" date="2002" name="Science">
        <title>The draft genome of Ciona intestinalis: insights into chordate and vertebrate origins.</title>
        <authorList>
            <person name="Dehal P."/>
            <person name="Satou Y."/>
            <person name="Campbell R.K."/>
            <person name="Chapman J."/>
            <person name="Degnan B."/>
            <person name="De Tomaso A."/>
            <person name="Davidson B."/>
            <person name="Di Gregorio A."/>
            <person name="Gelpke M."/>
            <person name="Goodstein D.M."/>
            <person name="Harafuji N."/>
            <person name="Hastings K.E."/>
            <person name="Ho I."/>
            <person name="Hotta K."/>
            <person name="Huang W."/>
            <person name="Kawashima T."/>
            <person name="Lemaire P."/>
            <person name="Martinez D."/>
            <person name="Meinertzhagen I.A."/>
            <person name="Necula S."/>
            <person name="Nonaka M."/>
            <person name="Putnam N."/>
            <person name="Rash S."/>
            <person name="Saiga H."/>
            <person name="Satake M."/>
            <person name="Terry A."/>
            <person name="Yamada L."/>
            <person name="Wang H.G."/>
            <person name="Awazu S."/>
            <person name="Azumi K."/>
            <person name="Boore J."/>
            <person name="Branno M."/>
            <person name="Chin-Bow S."/>
            <person name="DeSantis R."/>
            <person name="Doyle S."/>
            <person name="Francino P."/>
            <person name="Keys D.N."/>
            <person name="Haga S."/>
            <person name="Hayashi H."/>
            <person name="Hino K."/>
            <person name="Imai K.S."/>
            <person name="Inaba K."/>
            <person name="Kano S."/>
            <person name="Kobayashi K."/>
            <person name="Kobayashi M."/>
            <person name="Lee B.I."/>
            <person name="Makabe K.W."/>
            <person name="Manohar C."/>
            <person name="Matassi G."/>
            <person name="Medina M."/>
            <person name="Mochizuki Y."/>
            <person name="Mount S."/>
            <person name="Morishita T."/>
            <person name="Miura S."/>
            <person name="Nakayama A."/>
            <person name="Nishizaka S."/>
            <person name="Nomoto H."/>
            <person name="Ohta F."/>
            <person name="Oishi K."/>
            <person name="Rigoutsos I."/>
            <person name="Sano M."/>
            <person name="Sasaki A."/>
            <person name="Sasakura Y."/>
            <person name="Shoguchi E."/>
            <person name="Shin-i T."/>
            <person name="Spagnuolo A."/>
            <person name="Stainier D."/>
            <person name="Suzuki M.M."/>
            <person name="Tassy O."/>
            <person name="Takatori N."/>
            <person name="Tokuoka M."/>
            <person name="Yagi K."/>
            <person name="Yoshizaki F."/>
            <person name="Wada S."/>
            <person name="Zhang C."/>
            <person name="Hyatt P.D."/>
            <person name="Larimer F."/>
            <person name="Detter C."/>
            <person name="Doggett N."/>
            <person name="Glavina T."/>
            <person name="Hawkins T."/>
            <person name="Richardson P."/>
            <person name="Lucas S."/>
            <person name="Kohara Y."/>
            <person name="Levine M."/>
            <person name="Satoh N."/>
            <person name="Rokhsar D.S."/>
        </authorList>
    </citation>
    <scope>NUCLEOTIDE SEQUENCE [LARGE SCALE GENOMIC DNA]</scope>
</reference>
<keyword evidence="3" id="KW-0862">Zinc</keyword>
<name>H2Y024_CIOIN</name>
<dbReference type="PANTHER" id="PTHR12522:SF4">
    <property type="entry name" value="ZINC FINGER PROTEIN ELBOW"/>
    <property type="match status" value="1"/>
</dbReference>
<feature type="compositionally biased region" description="Low complexity" evidence="4">
    <location>
        <begin position="171"/>
        <end position="184"/>
    </location>
</feature>
<feature type="compositionally biased region" description="Basic residues" evidence="4">
    <location>
        <begin position="147"/>
        <end position="157"/>
    </location>
</feature>
<organism evidence="5 6">
    <name type="scientific">Ciona intestinalis</name>
    <name type="common">Transparent sea squirt</name>
    <name type="synonym">Ascidia intestinalis</name>
    <dbReference type="NCBI Taxonomy" id="7719"/>
    <lineage>
        <taxon>Eukaryota</taxon>
        <taxon>Metazoa</taxon>
        <taxon>Chordata</taxon>
        <taxon>Tunicata</taxon>
        <taxon>Ascidiacea</taxon>
        <taxon>Phlebobranchia</taxon>
        <taxon>Cionidae</taxon>
        <taxon>Ciona</taxon>
    </lineage>
</organism>
<reference evidence="5" key="3">
    <citation type="submission" date="2025-08" db="UniProtKB">
        <authorList>
            <consortium name="Ensembl"/>
        </authorList>
    </citation>
    <scope>IDENTIFICATION</scope>
</reference>
<feature type="compositionally biased region" description="Basic and acidic residues" evidence="4">
    <location>
        <begin position="160"/>
        <end position="170"/>
    </location>
</feature>
<evidence type="ECO:0000256" key="2">
    <source>
        <dbReference type="ARBA" id="ARBA00022771"/>
    </source>
</evidence>